<protein>
    <recommendedName>
        <fullName evidence="3">Molybdopterin synthase sulfur carrier subunit</fullName>
    </recommendedName>
</protein>
<dbReference type="NCBIfam" id="TIGR01682">
    <property type="entry name" value="moaD"/>
    <property type="match status" value="1"/>
</dbReference>
<dbReference type="InterPro" id="IPR044672">
    <property type="entry name" value="MOCS2A"/>
</dbReference>
<dbReference type="Proteomes" id="UP000307756">
    <property type="component" value="Unassembled WGS sequence"/>
</dbReference>
<proteinExistence type="inferred from homology"/>
<dbReference type="Gene3D" id="3.10.20.30">
    <property type="match status" value="1"/>
</dbReference>
<sequence length="77" mass="8460">MNKILFFAHLKDAVGEESIRIDVSGKTVAEVKEFLAKEYELQKLDTAMTAVNEEFAGDEEVIEQGDEIAFIPPVSGG</sequence>
<dbReference type="InterPro" id="IPR012675">
    <property type="entry name" value="Beta-grasp_dom_sf"/>
</dbReference>
<dbReference type="OrthoDB" id="9801945at2"/>
<dbReference type="GO" id="GO:0006777">
    <property type="term" value="P:Mo-molybdopterin cofactor biosynthetic process"/>
    <property type="evidence" value="ECO:0007669"/>
    <property type="project" value="InterPro"/>
</dbReference>
<dbReference type="InterPro" id="IPR016155">
    <property type="entry name" value="Mopterin_synth/thiamin_S_b"/>
</dbReference>
<dbReference type="SUPFAM" id="SSF54285">
    <property type="entry name" value="MoaD/ThiS"/>
    <property type="match status" value="1"/>
</dbReference>
<dbReference type="EMBL" id="SWBM01000002">
    <property type="protein sequence ID" value="TKC16867.1"/>
    <property type="molecule type" value="Genomic_DNA"/>
</dbReference>
<dbReference type="AlphaFoldDB" id="A0A4U1D6N6"/>
<comment type="similarity">
    <text evidence="2">Belongs to the MoaD family.</text>
</comment>
<keyword evidence="5" id="KW-1185">Reference proteome</keyword>
<dbReference type="GO" id="GO:0000166">
    <property type="term" value="F:nucleotide binding"/>
    <property type="evidence" value="ECO:0007669"/>
    <property type="project" value="UniProtKB-KW"/>
</dbReference>
<comment type="caution">
    <text evidence="4">The sequence shown here is derived from an EMBL/GenBank/DDBJ whole genome shotgun (WGS) entry which is preliminary data.</text>
</comment>
<reference evidence="4 5" key="1">
    <citation type="journal article" date="2011" name="J. Microbiol.">
        <title>Bacillus kyonggiensis sp. nov., isolated from soil of a lettuce field.</title>
        <authorList>
            <person name="Dong K."/>
            <person name="Lee S."/>
        </authorList>
    </citation>
    <scope>NUCLEOTIDE SEQUENCE [LARGE SCALE GENOMIC DNA]</scope>
    <source>
        <strain evidence="4 5">NB22</strain>
    </source>
</reference>
<evidence type="ECO:0000313" key="4">
    <source>
        <dbReference type="EMBL" id="TKC16867.1"/>
    </source>
</evidence>
<dbReference type="InterPro" id="IPR003749">
    <property type="entry name" value="ThiS/MoaD-like"/>
</dbReference>
<evidence type="ECO:0000313" key="5">
    <source>
        <dbReference type="Proteomes" id="UP000307756"/>
    </source>
</evidence>
<dbReference type="PANTHER" id="PTHR33359:SF1">
    <property type="entry name" value="MOLYBDOPTERIN SYNTHASE SULFUR CARRIER SUBUNIT"/>
    <property type="match status" value="1"/>
</dbReference>
<accession>A0A4U1D6N6</accession>
<keyword evidence="1" id="KW-0547">Nucleotide-binding</keyword>
<dbReference type="CDD" id="cd00754">
    <property type="entry name" value="Ubl_MoaD"/>
    <property type="match status" value="1"/>
</dbReference>
<name>A0A4U1D6N6_9BACI</name>
<dbReference type="UniPathway" id="UPA00344"/>
<evidence type="ECO:0000256" key="1">
    <source>
        <dbReference type="ARBA" id="ARBA00022741"/>
    </source>
</evidence>
<dbReference type="GO" id="GO:1990133">
    <property type="term" value="C:molybdopterin adenylyltransferase complex"/>
    <property type="evidence" value="ECO:0007669"/>
    <property type="project" value="TreeGrafter"/>
</dbReference>
<gene>
    <name evidence="4" type="primary">moaD</name>
    <name evidence="4" type="ORF">FA727_12430</name>
</gene>
<evidence type="ECO:0000256" key="3">
    <source>
        <dbReference type="ARBA" id="ARBA00024247"/>
    </source>
</evidence>
<dbReference type="PANTHER" id="PTHR33359">
    <property type="entry name" value="MOLYBDOPTERIN SYNTHASE SULFUR CARRIER SUBUNIT"/>
    <property type="match status" value="1"/>
</dbReference>
<organism evidence="4 5">
    <name type="scientific">Robertmurraya kyonggiensis</name>
    <dbReference type="NCBI Taxonomy" id="1037680"/>
    <lineage>
        <taxon>Bacteria</taxon>
        <taxon>Bacillati</taxon>
        <taxon>Bacillota</taxon>
        <taxon>Bacilli</taxon>
        <taxon>Bacillales</taxon>
        <taxon>Bacillaceae</taxon>
        <taxon>Robertmurraya</taxon>
    </lineage>
</organism>
<dbReference type="Pfam" id="PF02597">
    <property type="entry name" value="ThiS"/>
    <property type="match status" value="1"/>
</dbReference>
<evidence type="ECO:0000256" key="2">
    <source>
        <dbReference type="ARBA" id="ARBA00024200"/>
    </source>
</evidence>
<dbReference type="RefSeq" id="WP_136831273.1">
    <property type="nucleotide sequence ID" value="NZ_SWBM01000002.1"/>
</dbReference>